<dbReference type="EMBL" id="BDQK01000001">
    <property type="protein sequence ID" value="GBF79187.1"/>
    <property type="molecule type" value="Genomic_DNA"/>
</dbReference>
<dbReference type="RefSeq" id="WP_124977397.1">
    <property type="nucleotide sequence ID" value="NZ_BDQK01000001.1"/>
</dbReference>
<dbReference type="OrthoDB" id="1046785at2"/>
<dbReference type="Pfam" id="PF13692">
    <property type="entry name" value="Glyco_trans_1_4"/>
    <property type="match status" value="1"/>
</dbReference>
<organism evidence="1 2">
    <name type="scientific">Aphanothece sacrum FPU1</name>
    <dbReference type="NCBI Taxonomy" id="1920663"/>
    <lineage>
        <taxon>Bacteria</taxon>
        <taxon>Bacillati</taxon>
        <taxon>Cyanobacteriota</taxon>
        <taxon>Cyanophyceae</taxon>
        <taxon>Oscillatoriophycideae</taxon>
        <taxon>Chroococcales</taxon>
        <taxon>Aphanothecaceae</taxon>
        <taxon>Aphanothece</taxon>
    </lineage>
</organism>
<keyword evidence="1" id="KW-0808">Transferase</keyword>
<accession>A0A401ID23</accession>
<sequence>MLNKVLIFTSPIYSLKITDGGPSGFIAQNILGHDSQVYQLSVNLSIYHKKYTIPYRIARKIRQTFKIPLREDREREDQLSASNLHKVNEFKWWGESSQQHFLDIKAQDYKFIYFHDVWTMKACLPLLSSSQIVILQSHCPELPSEEIASQSYFSKSDIEWSVEAEKDAFARADILIFPNCYVMEIYKPLITSRSKIHYLLSGAKQRDSLHKYPLDDKIHLLYIGRRNYIKGFDIVLEGFKQAYAIRKDIDLILVGRGDKIEEEGIYDIGFTDSVHHWIYNCDYVINCNRQSYFDLSFLETLSIGIPIIASCTSGHQQFTENQSQGIINIGEPKSDNLSQILISSKIRKKVFNQEPLEANQQLYLTQYSDVIYRKNLENLLFGIIQEKMAA</sequence>
<gene>
    <name evidence="1" type="ORF">AsFPU1_0579</name>
</gene>
<dbReference type="Proteomes" id="UP000287247">
    <property type="component" value="Unassembled WGS sequence"/>
</dbReference>
<keyword evidence="2" id="KW-1185">Reference proteome</keyword>
<evidence type="ECO:0000313" key="2">
    <source>
        <dbReference type="Proteomes" id="UP000287247"/>
    </source>
</evidence>
<protein>
    <submittedName>
        <fullName evidence="1">Glycosyl transferase</fullName>
    </submittedName>
</protein>
<proteinExistence type="predicted"/>
<name>A0A401ID23_APHSA</name>
<dbReference type="AlphaFoldDB" id="A0A401ID23"/>
<dbReference type="SUPFAM" id="SSF53756">
    <property type="entry name" value="UDP-Glycosyltransferase/glycogen phosphorylase"/>
    <property type="match status" value="1"/>
</dbReference>
<comment type="caution">
    <text evidence="1">The sequence shown here is derived from an EMBL/GenBank/DDBJ whole genome shotgun (WGS) entry which is preliminary data.</text>
</comment>
<dbReference type="Gene3D" id="3.40.50.2000">
    <property type="entry name" value="Glycogen Phosphorylase B"/>
    <property type="match status" value="1"/>
</dbReference>
<evidence type="ECO:0000313" key="1">
    <source>
        <dbReference type="EMBL" id="GBF79187.1"/>
    </source>
</evidence>
<dbReference type="GO" id="GO:0016740">
    <property type="term" value="F:transferase activity"/>
    <property type="evidence" value="ECO:0007669"/>
    <property type="project" value="UniProtKB-KW"/>
</dbReference>
<reference evidence="2" key="1">
    <citation type="submission" date="2017-05" db="EMBL/GenBank/DDBJ databases">
        <title>Physiological properties and genetic analysis related to exopolysaccharide production of fresh-water unicellular cyanobacterium Aphanothece sacrum, Suizenji Nori, that has been cultured as a food source in Japan.</title>
        <authorList>
            <person name="Kanesaki Y."/>
            <person name="Yoshikawa S."/>
            <person name="Ohki K."/>
        </authorList>
    </citation>
    <scope>NUCLEOTIDE SEQUENCE [LARGE SCALE GENOMIC DNA]</scope>
    <source>
        <strain evidence="2">FPU1</strain>
    </source>
</reference>